<dbReference type="InterPro" id="IPR006094">
    <property type="entry name" value="Oxid_FAD_bind_N"/>
</dbReference>
<dbReference type="AlphaFoldDB" id="A0AAW0EB37"/>
<keyword evidence="6" id="KW-1185">Reference proteome</keyword>
<dbReference type="GO" id="GO:0016491">
    <property type="term" value="F:oxidoreductase activity"/>
    <property type="evidence" value="ECO:0007669"/>
    <property type="project" value="UniProtKB-KW"/>
</dbReference>
<dbReference type="PANTHER" id="PTHR13878:SF91">
    <property type="entry name" value="FAD BINDING DOMAIN PROTEIN (AFU_ORTHOLOGUE AFUA_6G12070)-RELATED"/>
    <property type="match status" value="1"/>
</dbReference>
<evidence type="ECO:0000256" key="3">
    <source>
        <dbReference type="SAM" id="SignalP"/>
    </source>
</evidence>
<feature type="domain" description="FAD-binding PCMH-type" evidence="4">
    <location>
        <begin position="132"/>
        <end position="317"/>
    </location>
</feature>
<evidence type="ECO:0000313" key="6">
    <source>
        <dbReference type="Proteomes" id="UP001383192"/>
    </source>
</evidence>
<keyword evidence="2" id="KW-0560">Oxidoreductase</keyword>
<feature type="signal peptide" evidence="3">
    <location>
        <begin position="1"/>
        <end position="28"/>
    </location>
</feature>
<evidence type="ECO:0000256" key="2">
    <source>
        <dbReference type="ARBA" id="ARBA00023002"/>
    </source>
</evidence>
<evidence type="ECO:0000313" key="5">
    <source>
        <dbReference type="EMBL" id="KAK7060249.1"/>
    </source>
</evidence>
<dbReference type="EMBL" id="JAYKXP010000003">
    <property type="protein sequence ID" value="KAK7060249.1"/>
    <property type="molecule type" value="Genomic_DNA"/>
</dbReference>
<organism evidence="5 6">
    <name type="scientific">Paramarasmius palmivorus</name>
    <dbReference type="NCBI Taxonomy" id="297713"/>
    <lineage>
        <taxon>Eukaryota</taxon>
        <taxon>Fungi</taxon>
        <taxon>Dikarya</taxon>
        <taxon>Basidiomycota</taxon>
        <taxon>Agaricomycotina</taxon>
        <taxon>Agaricomycetes</taxon>
        <taxon>Agaricomycetidae</taxon>
        <taxon>Agaricales</taxon>
        <taxon>Marasmiineae</taxon>
        <taxon>Marasmiaceae</taxon>
        <taxon>Paramarasmius</taxon>
    </lineage>
</organism>
<dbReference type="InterPro" id="IPR036318">
    <property type="entry name" value="FAD-bd_PCMH-like_sf"/>
</dbReference>
<evidence type="ECO:0000259" key="4">
    <source>
        <dbReference type="PROSITE" id="PS51387"/>
    </source>
</evidence>
<dbReference type="InterPro" id="IPR012951">
    <property type="entry name" value="BBE"/>
</dbReference>
<dbReference type="InterPro" id="IPR016169">
    <property type="entry name" value="FAD-bd_PCMH_sub2"/>
</dbReference>
<comment type="caution">
    <text evidence="5">The sequence shown here is derived from an EMBL/GenBank/DDBJ whole genome shotgun (WGS) entry which is preliminary data.</text>
</comment>
<gene>
    <name evidence="5" type="ORF">VNI00_001014</name>
</gene>
<dbReference type="SUPFAM" id="SSF56176">
    <property type="entry name" value="FAD-binding/transporter-associated domain-like"/>
    <property type="match status" value="1"/>
</dbReference>
<dbReference type="Gene3D" id="3.30.465.10">
    <property type="match status" value="1"/>
</dbReference>
<name>A0AAW0EB37_9AGAR</name>
<evidence type="ECO:0000256" key="1">
    <source>
        <dbReference type="ARBA" id="ARBA00005466"/>
    </source>
</evidence>
<reference evidence="5 6" key="1">
    <citation type="submission" date="2024-01" db="EMBL/GenBank/DDBJ databases">
        <title>A draft genome for a cacao thread blight-causing isolate of Paramarasmius palmivorus.</title>
        <authorList>
            <person name="Baruah I.K."/>
            <person name="Bukari Y."/>
            <person name="Amoako-Attah I."/>
            <person name="Meinhardt L.W."/>
            <person name="Bailey B.A."/>
            <person name="Cohen S.P."/>
        </authorList>
    </citation>
    <scope>NUCLEOTIDE SEQUENCE [LARGE SCALE GENOMIC DNA]</scope>
    <source>
        <strain evidence="5 6">GH-12</strain>
    </source>
</reference>
<comment type="similarity">
    <text evidence="1">Belongs to the oxygen-dependent FAD-linked oxidoreductase family.</text>
</comment>
<dbReference type="InterPro" id="IPR050432">
    <property type="entry name" value="FAD-linked_Oxidoreductases_BP"/>
</dbReference>
<sequence>MIRPSAAMKSKIFVASLAFLISSVPALAQESPPSNCRCLYGDPCWPSEADFAQLESRLSQPLIYPSPPEASCYPASNPSENCTDVQENSQDGRWISDQPGSFQYPNFEDYIFPNGTISACYLNSTLGFPCEQGSIPPVGVDARSAEDIQAAVRFAAEHNLRLVVKNTGHDLLGRSTARNAFMIWTHHLKEITYHDAFVPSNSNSSESFKALTFGAGVQWYEAYDAAEQNGRVIVGGSSDGGSVGAAGGWMLGGGHGALAPVYGLGVDNALQFTVVVASGEYLTANAYTNPDLFWALRGGGGGTFGVVTSVTHLTHPSTPVSAVFIDANFSSLDVAREVTAEFFRIQPGLADSGWGGYSWILNTSLSSRLLAPNVSDADANATFAPFAEFVKSKSNDSSVYTAPFASFHDWNREEFYVIGPQVGFNSEISGRFYSRKTLETNHEKMADVILSFGAVLNNVAGGAVNRVDPDSVGVHPGWRDAIFHAFNGVSWPEGATAEEIESKRELLRSWDELYESIEPGAGTYFNEGSLYEKDFRHTLFGSHYERLLEIKDVYDPSGLFIVAQGVSSERWDESLNCRK</sequence>
<accession>A0AAW0EB37</accession>
<feature type="chain" id="PRO_5043923021" description="FAD-binding PCMH-type domain-containing protein" evidence="3">
    <location>
        <begin position="29"/>
        <end position="579"/>
    </location>
</feature>
<proteinExistence type="inferred from homology"/>
<dbReference type="PROSITE" id="PS51387">
    <property type="entry name" value="FAD_PCMH"/>
    <property type="match status" value="1"/>
</dbReference>
<dbReference type="InterPro" id="IPR016166">
    <property type="entry name" value="FAD-bd_PCMH"/>
</dbReference>
<dbReference type="Pfam" id="PF01565">
    <property type="entry name" value="FAD_binding_4"/>
    <property type="match status" value="1"/>
</dbReference>
<keyword evidence="3" id="KW-0732">Signal</keyword>
<dbReference type="Proteomes" id="UP001383192">
    <property type="component" value="Unassembled WGS sequence"/>
</dbReference>
<protein>
    <recommendedName>
        <fullName evidence="4">FAD-binding PCMH-type domain-containing protein</fullName>
    </recommendedName>
</protein>
<dbReference type="GO" id="GO:0071949">
    <property type="term" value="F:FAD binding"/>
    <property type="evidence" value="ECO:0007669"/>
    <property type="project" value="InterPro"/>
</dbReference>
<dbReference type="PANTHER" id="PTHR13878">
    <property type="entry name" value="GULONOLACTONE OXIDASE"/>
    <property type="match status" value="1"/>
</dbReference>
<dbReference type="Pfam" id="PF08031">
    <property type="entry name" value="BBE"/>
    <property type="match status" value="1"/>
</dbReference>